<dbReference type="Pfam" id="PF02786">
    <property type="entry name" value="CPSase_L_D2"/>
    <property type="match status" value="1"/>
</dbReference>
<organism evidence="7">
    <name type="scientific">marine metagenome</name>
    <dbReference type="NCBI Taxonomy" id="408172"/>
    <lineage>
        <taxon>unclassified sequences</taxon>
        <taxon>metagenomes</taxon>
        <taxon>ecological metagenomes</taxon>
    </lineage>
</organism>
<proteinExistence type="predicted"/>
<dbReference type="GO" id="GO:0005524">
    <property type="term" value="F:ATP binding"/>
    <property type="evidence" value="ECO:0007669"/>
    <property type="project" value="UniProtKB-KW"/>
</dbReference>
<dbReference type="InterPro" id="IPR005481">
    <property type="entry name" value="BC-like_N"/>
</dbReference>
<dbReference type="InterPro" id="IPR016185">
    <property type="entry name" value="PreATP-grasp_dom_sf"/>
</dbReference>
<dbReference type="PROSITE" id="PS50975">
    <property type="entry name" value="ATP_GRASP"/>
    <property type="match status" value="1"/>
</dbReference>
<dbReference type="InterPro" id="IPR005479">
    <property type="entry name" value="CPAse_ATP-bd"/>
</dbReference>
<evidence type="ECO:0000256" key="3">
    <source>
        <dbReference type="ARBA" id="ARBA00022840"/>
    </source>
</evidence>
<keyword evidence="3" id="KW-0067">ATP-binding</keyword>
<protein>
    <recommendedName>
        <fullName evidence="8">Acetyl-CoA carboxylase biotin carboxylase subunit</fullName>
    </recommendedName>
</protein>
<dbReference type="SUPFAM" id="SSF52440">
    <property type="entry name" value="PreATP-grasp domain"/>
    <property type="match status" value="1"/>
</dbReference>
<dbReference type="Pfam" id="PF00289">
    <property type="entry name" value="Biotin_carb_N"/>
    <property type="match status" value="1"/>
</dbReference>
<evidence type="ECO:0000259" key="5">
    <source>
        <dbReference type="PROSITE" id="PS50975"/>
    </source>
</evidence>
<dbReference type="PROSITE" id="PS50979">
    <property type="entry name" value="BC"/>
    <property type="match status" value="1"/>
</dbReference>
<dbReference type="FunFam" id="3.40.50.20:FF:000010">
    <property type="entry name" value="Propionyl-CoA carboxylase subunit alpha"/>
    <property type="match status" value="1"/>
</dbReference>
<gene>
    <name evidence="7" type="ORF">METZ01_LOCUS75788</name>
</gene>
<dbReference type="PANTHER" id="PTHR18866:SF33">
    <property type="entry name" value="METHYLCROTONOYL-COA CARBOXYLASE SUBUNIT ALPHA, MITOCHONDRIAL-RELATED"/>
    <property type="match status" value="1"/>
</dbReference>
<dbReference type="AlphaFoldDB" id="A0A381U4E9"/>
<keyword evidence="4" id="KW-0092">Biotin</keyword>
<dbReference type="InterPro" id="IPR011054">
    <property type="entry name" value="Rudment_hybrid_motif"/>
</dbReference>
<dbReference type="InterPro" id="IPR011761">
    <property type="entry name" value="ATP-grasp"/>
</dbReference>
<dbReference type="EMBL" id="UINC01005688">
    <property type="protein sequence ID" value="SVA22934.1"/>
    <property type="molecule type" value="Genomic_DNA"/>
</dbReference>
<feature type="domain" description="Biotin carboxylation" evidence="6">
    <location>
        <begin position="1"/>
        <end position="445"/>
    </location>
</feature>
<dbReference type="InterPro" id="IPR011764">
    <property type="entry name" value="Biotin_carboxylation_dom"/>
</dbReference>
<accession>A0A381U4E9</accession>
<sequence length="513" mass="56761">MFKKILISNRGEIACRIIRTCKKLGISAVAIYSAADARAMHVRMADEAYLIGPAPPSESYLNIVKIIEIALLAKVDAIHPGYGFLSENAAFAVACRDNDIKFIGPTPEVLEKLKDKVIARQIAKKAGIPVLPGTNTSVGDKNALKRAVKVGFPLMVKAAAGGGGIGMQIVRSAQELDNTIQRARSQAASSFGSTRLYFERYLEQASHIEVQILADEKKNTVHFFERDCSVQRRNQKIVEVAPTVKIKSKQRKALIKNALKLAKSVGYTNAGTVEFLVSTEGDIYFLELNKRLQVEHGITEMITGFDLVELQIWIASGERLPFKQKAIQERGFAMEARINAEDPYTFFPSPGIISSIYQPKENHKVRIDGSIVQGHEVSPFYDPLLAKLMCWGATREAARLELIKALGKFRVKGVETNIPFLKRVLGSPEFVEGIYDTGLVEKLLTEPFAETGPISNHDDKREREIAAATAVAMVTAQNGNQSRYHEFSGSSPWKIFARSQQLSDRVGLGRGWR</sequence>
<dbReference type="SUPFAM" id="SSF51246">
    <property type="entry name" value="Rudiment single hybrid motif"/>
    <property type="match status" value="1"/>
</dbReference>
<evidence type="ECO:0000256" key="2">
    <source>
        <dbReference type="ARBA" id="ARBA00022741"/>
    </source>
</evidence>
<dbReference type="GO" id="GO:0046872">
    <property type="term" value="F:metal ion binding"/>
    <property type="evidence" value="ECO:0007669"/>
    <property type="project" value="InterPro"/>
</dbReference>
<evidence type="ECO:0000259" key="6">
    <source>
        <dbReference type="PROSITE" id="PS50979"/>
    </source>
</evidence>
<keyword evidence="2" id="KW-0547">Nucleotide-binding</keyword>
<dbReference type="InterPro" id="IPR005482">
    <property type="entry name" value="Biotin_COase_C"/>
</dbReference>
<dbReference type="InterPro" id="IPR050856">
    <property type="entry name" value="Biotin_carboxylase_complex"/>
</dbReference>
<evidence type="ECO:0000313" key="7">
    <source>
        <dbReference type="EMBL" id="SVA22934.1"/>
    </source>
</evidence>
<dbReference type="PANTHER" id="PTHR18866">
    <property type="entry name" value="CARBOXYLASE:PYRUVATE/ACETYL-COA/PROPIONYL-COA CARBOXYLASE"/>
    <property type="match status" value="1"/>
</dbReference>
<evidence type="ECO:0000256" key="1">
    <source>
        <dbReference type="ARBA" id="ARBA00022598"/>
    </source>
</evidence>
<dbReference type="PROSITE" id="PS00866">
    <property type="entry name" value="CPSASE_1"/>
    <property type="match status" value="1"/>
</dbReference>
<dbReference type="Gene3D" id="3.30.470.20">
    <property type="entry name" value="ATP-grasp fold, B domain"/>
    <property type="match status" value="1"/>
</dbReference>
<dbReference type="SUPFAM" id="SSF56059">
    <property type="entry name" value="Glutathione synthetase ATP-binding domain-like"/>
    <property type="match status" value="1"/>
</dbReference>
<dbReference type="SMART" id="SM00878">
    <property type="entry name" value="Biotin_carb_C"/>
    <property type="match status" value="1"/>
</dbReference>
<reference evidence="7" key="1">
    <citation type="submission" date="2018-05" db="EMBL/GenBank/DDBJ databases">
        <authorList>
            <person name="Lanie J.A."/>
            <person name="Ng W.-L."/>
            <person name="Kazmierczak K.M."/>
            <person name="Andrzejewski T.M."/>
            <person name="Davidsen T.M."/>
            <person name="Wayne K.J."/>
            <person name="Tettelin H."/>
            <person name="Glass J.I."/>
            <person name="Rusch D."/>
            <person name="Podicherti R."/>
            <person name="Tsui H.-C.T."/>
            <person name="Winkler M.E."/>
        </authorList>
    </citation>
    <scope>NUCLEOTIDE SEQUENCE</scope>
</reference>
<feature type="domain" description="ATP-grasp" evidence="5">
    <location>
        <begin position="120"/>
        <end position="316"/>
    </location>
</feature>
<dbReference type="GO" id="GO:0016874">
    <property type="term" value="F:ligase activity"/>
    <property type="evidence" value="ECO:0007669"/>
    <property type="project" value="UniProtKB-KW"/>
</dbReference>
<evidence type="ECO:0008006" key="8">
    <source>
        <dbReference type="Google" id="ProtNLM"/>
    </source>
</evidence>
<dbReference type="Pfam" id="PF02785">
    <property type="entry name" value="Biotin_carb_C"/>
    <property type="match status" value="1"/>
</dbReference>
<keyword evidence="1" id="KW-0436">Ligase</keyword>
<evidence type="ECO:0000256" key="4">
    <source>
        <dbReference type="ARBA" id="ARBA00023267"/>
    </source>
</evidence>
<name>A0A381U4E9_9ZZZZ</name>